<reference evidence="6 7" key="1">
    <citation type="submission" date="2019-09" db="EMBL/GenBank/DDBJ databases">
        <title>Draft genome sequencing of Hungatella hathewayi 123Y-2.</title>
        <authorList>
            <person name="Lv Q."/>
            <person name="Li S."/>
        </authorList>
    </citation>
    <scope>NUCLEOTIDE SEQUENCE [LARGE SCALE GENOMIC DNA]</scope>
    <source>
        <strain evidence="6 7">123Y-2</strain>
    </source>
</reference>
<evidence type="ECO:0000256" key="2">
    <source>
        <dbReference type="ARBA" id="ARBA00022553"/>
    </source>
</evidence>
<dbReference type="GO" id="GO:0016020">
    <property type="term" value="C:membrane"/>
    <property type="evidence" value="ECO:0007669"/>
    <property type="project" value="InterPro"/>
</dbReference>
<sequence length="173" mass="18953">MDFTEVLNPRTIITHLKVNQKAEALEAMAELFAEAGVIGDKEQYIKDVYVREEMGATGIGGYIAIPHGKSKAVITPGAAIAVLDHEIEWESLDGAGAKVIILFAVGADHEAAEEHLRLLTMFSKRLGDRAVVSRLIDADTAEEVMLAFTDDGCIRKEEPDEEEELNLDEISIM</sequence>
<dbReference type="CDD" id="cd00211">
    <property type="entry name" value="PTS_IIA_fru"/>
    <property type="match status" value="1"/>
</dbReference>
<dbReference type="OrthoDB" id="95460at2"/>
<evidence type="ECO:0000313" key="6">
    <source>
        <dbReference type="EMBL" id="MUB67082.1"/>
    </source>
</evidence>
<comment type="caution">
    <text evidence="6">The sequence shown here is derived from an EMBL/GenBank/DDBJ whole genome shotgun (WGS) entry which is preliminary data.</text>
</comment>
<dbReference type="GeneID" id="93149401"/>
<dbReference type="InterPro" id="IPR016152">
    <property type="entry name" value="PTrfase/Anion_transptr"/>
</dbReference>
<evidence type="ECO:0000256" key="4">
    <source>
        <dbReference type="ARBA" id="ARBA00022679"/>
    </source>
</evidence>
<dbReference type="RefSeq" id="WP_006776483.1">
    <property type="nucleotide sequence ID" value="NZ_CAJKZF010000062.1"/>
</dbReference>
<proteinExistence type="predicted"/>
<evidence type="ECO:0000256" key="5">
    <source>
        <dbReference type="ARBA" id="ARBA00022683"/>
    </source>
</evidence>
<dbReference type="PROSITE" id="PS00372">
    <property type="entry name" value="PTS_EIIA_TYPE_2_HIS"/>
    <property type="match status" value="1"/>
</dbReference>
<gene>
    <name evidence="6" type="ORF">GNE07_29120</name>
</gene>
<dbReference type="InterPro" id="IPR051541">
    <property type="entry name" value="PTS_SugarTrans_NitroReg"/>
</dbReference>
<dbReference type="Proteomes" id="UP000434223">
    <property type="component" value="Unassembled WGS sequence"/>
</dbReference>
<dbReference type="PROSITE" id="PS51094">
    <property type="entry name" value="PTS_EIIA_TYPE_2"/>
    <property type="match status" value="1"/>
</dbReference>
<evidence type="ECO:0000313" key="7">
    <source>
        <dbReference type="Proteomes" id="UP000434223"/>
    </source>
</evidence>
<dbReference type="GO" id="GO:0008982">
    <property type="term" value="F:protein-N(PI)-phosphohistidine-sugar phosphotransferase activity"/>
    <property type="evidence" value="ECO:0007669"/>
    <property type="project" value="InterPro"/>
</dbReference>
<dbReference type="Pfam" id="PF00359">
    <property type="entry name" value="PTS_EIIA_2"/>
    <property type="match status" value="1"/>
</dbReference>
<organism evidence="6 7">
    <name type="scientific">Hungatella hathewayi</name>
    <dbReference type="NCBI Taxonomy" id="154046"/>
    <lineage>
        <taxon>Bacteria</taxon>
        <taxon>Bacillati</taxon>
        <taxon>Bacillota</taxon>
        <taxon>Clostridia</taxon>
        <taxon>Lachnospirales</taxon>
        <taxon>Lachnospiraceae</taxon>
        <taxon>Hungatella</taxon>
    </lineage>
</organism>
<dbReference type="PANTHER" id="PTHR47738:SF2">
    <property type="entry name" value="PTS SYSTEM FRUCTOSE-LIKE EIIA COMPONENT"/>
    <property type="match status" value="1"/>
</dbReference>
<dbReference type="SUPFAM" id="SSF55804">
    <property type="entry name" value="Phoshotransferase/anion transport protein"/>
    <property type="match status" value="1"/>
</dbReference>
<evidence type="ECO:0000256" key="1">
    <source>
        <dbReference type="ARBA" id="ARBA00022448"/>
    </source>
</evidence>
<dbReference type="PANTHER" id="PTHR47738">
    <property type="entry name" value="PTS SYSTEM FRUCTOSE-LIKE EIIA COMPONENT-RELATED"/>
    <property type="match status" value="1"/>
</dbReference>
<keyword evidence="2" id="KW-0597">Phosphoprotein</keyword>
<keyword evidence="4" id="KW-0808">Transferase</keyword>
<dbReference type="InterPro" id="IPR002178">
    <property type="entry name" value="PTS_EIIA_type-2_dom"/>
</dbReference>
<dbReference type="Gene3D" id="3.40.930.10">
    <property type="entry name" value="Mannitol-specific EII, Chain A"/>
    <property type="match status" value="1"/>
</dbReference>
<name>A0A174XHY4_9FIRM</name>
<dbReference type="InterPro" id="IPR004715">
    <property type="entry name" value="PTS_IIA_fruc"/>
</dbReference>
<keyword evidence="3" id="KW-0762">Sugar transport</keyword>
<dbReference type="AlphaFoldDB" id="A0A174XHY4"/>
<protein>
    <submittedName>
        <fullName evidence="6">PTS fructose transporter subunit IIA</fullName>
    </submittedName>
</protein>
<evidence type="ECO:0000256" key="3">
    <source>
        <dbReference type="ARBA" id="ARBA00022597"/>
    </source>
</evidence>
<accession>A0A174XHY4</accession>
<dbReference type="GO" id="GO:0009401">
    <property type="term" value="P:phosphoenolpyruvate-dependent sugar phosphotransferase system"/>
    <property type="evidence" value="ECO:0007669"/>
    <property type="project" value="UniProtKB-KW"/>
</dbReference>
<keyword evidence="1" id="KW-0813">Transport</keyword>
<keyword evidence="5" id="KW-0598">Phosphotransferase system</keyword>
<dbReference type="EMBL" id="WNME01000044">
    <property type="protein sequence ID" value="MUB67082.1"/>
    <property type="molecule type" value="Genomic_DNA"/>
</dbReference>
<dbReference type="NCBIfam" id="TIGR00848">
    <property type="entry name" value="fruA"/>
    <property type="match status" value="1"/>
</dbReference>